<dbReference type="SMART" id="SM00612">
    <property type="entry name" value="Kelch"/>
    <property type="match status" value="5"/>
</dbReference>
<dbReference type="Pfam" id="PF24681">
    <property type="entry name" value="Kelch_KLHDC2_KLHL20_DRC7"/>
    <property type="match status" value="1"/>
</dbReference>
<dbReference type="NCBIfam" id="TIGR01643">
    <property type="entry name" value="YD_repeat_2x"/>
    <property type="match status" value="8"/>
</dbReference>
<dbReference type="Gene3D" id="2.120.10.80">
    <property type="entry name" value="Kelch-type beta propeller"/>
    <property type="match status" value="2"/>
</dbReference>
<dbReference type="PANTHER" id="PTHR32305">
    <property type="match status" value="1"/>
</dbReference>
<gene>
    <name evidence="4" type="ORF">B9R14_00700</name>
</gene>
<dbReference type="OrthoDB" id="9771173at2"/>
<dbReference type="InterPro" id="IPR056823">
    <property type="entry name" value="TEN-like_YD-shell"/>
</dbReference>
<dbReference type="InterPro" id="IPR050708">
    <property type="entry name" value="T6SS_VgrG/RHS"/>
</dbReference>
<comment type="caution">
    <text evidence="4">The sequence shown here is derived from an EMBL/GenBank/DDBJ whole genome shotgun (WGS) entry which is preliminary data.</text>
</comment>
<feature type="domain" description="Teneurin-like YD-shell" evidence="3">
    <location>
        <begin position="2370"/>
        <end position="2665"/>
    </location>
</feature>
<dbReference type="InterPro" id="IPR006652">
    <property type="entry name" value="Kelch_1"/>
</dbReference>
<dbReference type="InterPro" id="IPR022385">
    <property type="entry name" value="Rhs_assc_core"/>
</dbReference>
<evidence type="ECO:0000259" key="3">
    <source>
        <dbReference type="Pfam" id="PF25023"/>
    </source>
</evidence>
<name>A0A2S8R6M2_9FIRM</name>
<dbReference type="RefSeq" id="WP_105367369.1">
    <property type="nucleotide sequence ID" value="NZ_NEMB01000003.1"/>
</dbReference>
<dbReference type="Proteomes" id="UP000239720">
    <property type="component" value="Unassembled WGS sequence"/>
</dbReference>
<dbReference type="Gene3D" id="2.30.30.40">
    <property type="entry name" value="SH3 Domains"/>
    <property type="match status" value="1"/>
</dbReference>
<dbReference type="Gene3D" id="2.180.10.10">
    <property type="entry name" value="RHS repeat-associated core"/>
    <property type="match status" value="4"/>
</dbReference>
<organism evidence="4 5">
    <name type="scientific">Acetivibrio saccincola</name>
    <dbReference type="NCBI Taxonomy" id="1677857"/>
    <lineage>
        <taxon>Bacteria</taxon>
        <taxon>Bacillati</taxon>
        <taxon>Bacillota</taxon>
        <taxon>Clostridia</taxon>
        <taxon>Eubacteriales</taxon>
        <taxon>Oscillospiraceae</taxon>
        <taxon>Acetivibrio</taxon>
    </lineage>
</organism>
<dbReference type="NCBIfam" id="TIGR03696">
    <property type="entry name" value="Rhs_assc_core"/>
    <property type="match status" value="1"/>
</dbReference>
<protein>
    <submittedName>
        <fullName evidence="4">Uncharacterized protein</fullName>
    </submittedName>
</protein>
<dbReference type="InterPro" id="IPR031325">
    <property type="entry name" value="RHS_repeat"/>
</dbReference>
<evidence type="ECO:0000313" key="5">
    <source>
        <dbReference type="Proteomes" id="UP000239720"/>
    </source>
</evidence>
<accession>A0A2S8R6M2</accession>
<dbReference type="InterPro" id="IPR011043">
    <property type="entry name" value="Gal_Oxase/kelch_b-propeller"/>
</dbReference>
<proteinExistence type="predicted"/>
<dbReference type="SUPFAM" id="SSF50965">
    <property type="entry name" value="Galactose oxidase, central domain"/>
    <property type="match status" value="1"/>
</dbReference>
<reference evidence="4 5" key="1">
    <citation type="journal article" date="2018" name="Syst. Appl. Microbiol.">
        <title>Characterization and high-quality draft genome sequence of Herbivorax saccincola A7, an anaerobic, alkaliphilic, thermophilic, cellulolytic, and xylanolytic bacterium.</title>
        <authorList>
            <person name="Aikawa S."/>
            <person name="Baramee S."/>
            <person name="Sermsathanaswadi J."/>
            <person name="Thianheng P."/>
            <person name="Tachaapaikoon C."/>
            <person name="Shikata A."/>
            <person name="Waeonukul R."/>
            <person name="Pason P."/>
            <person name="Ratanakhanokchai K."/>
            <person name="Kosugi A."/>
        </authorList>
    </citation>
    <scope>NUCLEOTIDE SEQUENCE [LARGE SCALE GENOMIC DNA]</scope>
    <source>
        <strain evidence="4 5">A7</strain>
    </source>
</reference>
<dbReference type="PANTHER" id="PTHR32305:SF15">
    <property type="entry name" value="PROTEIN RHSA-RELATED"/>
    <property type="match status" value="1"/>
</dbReference>
<dbReference type="InterPro" id="IPR045351">
    <property type="entry name" value="DUF6531"/>
</dbReference>
<keyword evidence="1" id="KW-0677">Repeat</keyword>
<evidence type="ECO:0000313" key="4">
    <source>
        <dbReference type="EMBL" id="PQQ65436.1"/>
    </source>
</evidence>
<evidence type="ECO:0000259" key="2">
    <source>
        <dbReference type="Pfam" id="PF20148"/>
    </source>
</evidence>
<feature type="domain" description="DUF6531" evidence="2">
    <location>
        <begin position="653"/>
        <end position="714"/>
    </location>
</feature>
<dbReference type="Pfam" id="PF01344">
    <property type="entry name" value="Kelch_1"/>
    <property type="match status" value="2"/>
</dbReference>
<dbReference type="Pfam" id="PF20148">
    <property type="entry name" value="DUF6531"/>
    <property type="match status" value="1"/>
</dbReference>
<dbReference type="EMBL" id="NEMB01000003">
    <property type="protein sequence ID" value="PQQ65436.1"/>
    <property type="molecule type" value="Genomic_DNA"/>
</dbReference>
<sequence>MIVEGDYRLQSENVSGDGTVTYSASSGKLEMIDEEDYVLVNGDFAIQSSYKHTDYLKAGILEVKGDFTQKRNSTYSGSAYNFNANTYHKVVLSGSKLQKISFENPGASRFNILEIENNTGQQVEFTNDLAVNTLITNGLELPPVTVNPTNWTLTGNEVVNGNLYIKGSVVDLNGYSLTVRGNLIQSRGTVKINGGQLIVEGDYRLQSENVSGDGTVTYSASSGKLEMIDEEDYVLVNGDFAIQSSYKHTDYLKAGILEVKGDFTQKRNSAYSGSAYNFNANTSHKVVLSGNGIQNINFQNPGSSRFNHLIITKPLEYGYIFNTTKNIWNSIEEDFTYSTRRAGTTNKIAVLSVAKGNLSAAAVNTKVYALGGYNGNYIDSIDEYDYLTDKWTFNKSSMLTARSDMAVAVLDNRIYTFGGYDGESYLATVESYSPVLNESKSEAEMLTPRQSAAAAVVDGKIYVIGGYNGQYLRTVEEFDPSKDTNQWTKKQSMGTTRSGFGTAVVDGKIYVIGGYNESGGYLHTVEVYDPKEDSWEILNPMPTARAALGVCVVNGVIYAIGGYNGRHLNVVEKYDPKTDTWTSRKSTKTSRSSFGIASIYSKIILVGGTNGTDYLDKVEEYIPEDLPGLVFAEKYSGIENEQAKRLYMSTHANILTGNFIEQQSDIKIESPGLEIELIRTYNSNKGHERTMLGYGWMLNYETSMKDVEDTSGIVTASALNVREYPYGRILTVVTRDSKLIYIQKNVQNSGWHYVRTTDGTEGFVYGGYVRDIKGIEVTYGTGSRVVFEECEDNPGTYKTPYGTYDKLEMLAPGVFTLTTKDQEVYEYRSGRLTSVTDKHGNKIKISYVSDQDKRISKIEEVVNRNDGIEFIERSLIFSYEKHGDEYYLKSVTDNTGRTVEYDYAEDGEVKGNLTSVTNLNGKTISYTYYNEYENGKLKKSRLKQIFNADNNQVIKNEYDPLGRLTKQYDAYNNPKYHIYIDVAADESGDQTTDLAEFSRIFYDENGNMTKVVFNTLDQKPIEVVEADGRVKKHEYYVEYNGWHNITNLNERDEFYKNNYYKMIEENRNTREDITDTNGNTTKYYRDKNNNTTLIGNPDGSEKEYQYDSKNNIVKTKDESGKLTYFFYDNKGAKLLKKVQPLYNGETYSENANQNRFAITTYEYYPDSEYKIKGLLKSITDAEGNKTEYSYNRSTGNILIERDFEGNATEYRYDENGRVEMIISPNRRMSTMYQYDNMGNILKIIKGDGDGMFFPVNKTSVTRIVYDNNGNKKIEVSPNLYNPELEVDGEYTGNHGYRYTYDNNGRLITETDPEGNTTKYEYDAVGNLIEEIRENGSAYIYEYDVLNRITRKSFRESSEAESELLEEYFYTILDDGKTRITHRRYFSDTNYATTVEEYDYAGRLVLRENPDSSVEKIEYNENGTIKEKTTANGTTYYEYDGMNRQTSALIPFEHVNGKTLYAYTFTSYDKTGRVIKEGMGLKAAEKENYPFILTAPDYEFVSTNYEYYGNGKLKLVEHSSGQKTYYEYDMNGNLEFEEVYIDENNTIKTEYINNYLGKPDEELKYIRRGDIYGNSFDDNKEIRLVTQYEYDKNGNAIAITTPDGATALFTYDSMDRMVRTREPVRADDNGNIYYAEKTTVYNWEGNPWVVKDYNDNFTEYTYNKRGDLELIKTYVRTDWEAAHNYTAFGYDRARRLVTEVSPKDYIEGVALNSLNRVEYKYDGMDRLLQKSYVGEVTEYDASINDFTTVEKTVLINKYEYDEKGNLKRETDAVGYEKDDWTEYEYNLQGMRTSVLDPEAKAKGLSYSERYVYDALGRVIEKYTVKGGTQTQPQYEVVTKYLYDDAGNILSIKVNKAGEPEKTIQENTYDYLGNLLTQKDGNNNVTIYEYNAFNNLRKAIYPGDETIDSSIVTYQYDIMGNLAKSENSMGRVDLYTYNYRDQETSHTVQEIDGSDAITTYSGYDKNGNLISETDGRGNTVTYEYDQLNRIVREKSETGSTEHITEYVYDPNGNVVIDRQKVKNGDRVAVSEYTNVYDELNRLIQKSDPYNVIESLKYNDASLQTESYDVYNNVTVFEYDKNNRLVKTIKKSKTGEHISTTSKTYDLAGNVSSSTDGENNTTRYEYDEFDRLTKVINALNEETTYTYDLNGNMLTQTDGRGYTTTYEYNVANLLVRRSDPGGRTGEEGNYTYLSEKTVFYRYYPDGNLKEMVDRKGVTTEYVYDVHGRLIGETAGNINISYTYDKSGNQLTVNDTTGTTRRYYDRLGRVTSKTVPNIGTITFSYDIIYDEEKGYVAEVATDPKGNTTTKVYDKAARLKLVIDGDDITEYTYYPDGRRASVIYPDGSRQEYKYNDSGLLHVLTNKKSDGSIMDTYTYKYDTAGNQTEKVEVINGVNKGKTSYTYDKLNRLKTVTEPNGRVTEYTYDASGNRETETIRYNGETIVNTYENNEQNRLLRVVTRVNGSVTETTVYTYDNNGNQLAATTNGINVQSNTYDEKNQLIKTVAGGKTVINTYNGEGLRVAKSVNGSLTRYLYEYDKVILEVNGSGNQIARNFYGINLLMRTVDGESYYYMYNGHADVTALVNAATGEVAATYYYDAFGNILESTGDVNNNITYAGYQYDEETGLYYLNARMYDPKIARFLQEDTYRGDPMDPLSLNLYAYCAYNPIMYYDPTGHFSIFSGDDWRKLARNIKEVTIGITDGTMRFISGNAYQSVGSFVGDVRWAFNNREYLTDGTITYFSETASNIKQGIVGFVSDVKWAYKNRDIVAETINESIQQYKADVKWAIDNRDIVAETTKDMAKQAVHYFNNKSMREKIAIITDVTLNIASFIGVPEAAAAKLTQLKKVDKLVDTVNLVDKLYDAGAGMRRLDNVLDATNMIDDLYNAGRGMKQLDRVADTVTALRKSDRLVEASTGIRFMDNIDDFGRVGIPELPKNAIQKNYLEVTRAVNNVGSGVGGNKNLVNKAWKKKIVMPNAPHTNGTPGHWFAIKRKAVELAKMDDVEKVFINKGLSNVVPGAKPNRRPDIMVKRINGLIDQFEVPSKTDRINDLLIRMRQNQSILGDKAGSIDIVYIKR</sequence>
<dbReference type="InterPro" id="IPR015915">
    <property type="entry name" value="Kelch-typ_b-propeller"/>
</dbReference>
<evidence type="ECO:0000256" key="1">
    <source>
        <dbReference type="ARBA" id="ARBA00022737"/>
    </source>
</evidence>
<dbReference type="Pfam" id="PF05593">
    <property type="entry name" value="RHS_repeat"/>
    <property type="match status" value="5"/>
</dbReference>
<dbReference type="GO" id="GO:0016567">
    <property type="term" value="P:protein ubiquitination"/>
    <property type="evidence" value="ECO:0007669"/>
    <property type="project" value="UniProtKB-UniPathway"/>
</dbReference>
<dbReference type="InterPro" id="IPR006530">
    <property type="entry name" value="YD"/>
</dbReference>
<feature type="domain" description="Teneurin-like YD-shell" evidence="3">
    <location>
        <begin position="2095"/>
        <end position="2254"/>
    </location>
</feature>
<dbReference type="UniPathway" id="UPA00143"/>
<dbReference type="Pfam" id="PF25023">
    <property type="entry name" value="TEN_YD-shell"/>
    <property type="match status" value="2"/>
</dbReference>